<evidence type="ECO:0000313" key="1">
    <source>
        <dbReference type="EMBL" id="AZS31534.1"/>
    </source>
</evidence>
<dbReference type="KEGG" id="buy:D8S85_19600"/>
<accession>A0A3S9VYA7</accession>
<dbReference type="OrthoDB" id="1036884at2"/>
<sequence length="75" mass="8371">MSKNNQVITISPPMFIGEGNQKESISSKGHRCSYCHGNGFFWGEEQRERVKVDCPVCKGSGKLDAVITIEWKPAK</sequence>
<dbReference type="EMBL" id="CP032819">
    <property type="protein sequence ID" value="AZS31534.1"/>
    <property type="molecule type" value="Genomic_DNA"/>
</dbReference>
<dbReference type="RefSeq" id="WP_005940377.1">
    <property type="nucleotide sequence ID" value="NZ_CP032819.1"/>
</dbReference>
<evidence type="ECO:0000313" key="2">
    <source>
        <dbReference type="Proteomes" id="UP000270673"/>
    </source>
</evidence>
<proteinExistence type="predicted"/>
<name>A0A3S9VYA7_9BACT</name>
<protein>
    <submittedName>
        <fullName evidence="1">Uncharacterized protein</fullName>
    </submittedName>
</protein>
<dbReference type="Proteomes" id="UP000270673">
    <property type="component" value="Chromosome"/>
</dbReference>
<gene>
    <name evidence="1" type="ORF">D8S85_19600</name>
</gene>
<dbReference type="SUPFAM" id="SSF57938">
    <property type="entry name" value="DnaJ/Hsp40 cysteine-rich domain"/>
    <property type="match status" value="1"/>
</dbReference>
<organism evidence="1 2">
    <name type="scientific">Butyricimonas faecalis</name>
    <dbReference type="NCBI Taxonomy" id="2093856"/>
    <lineage>
        <taxon>Bacteria</taxon>
        <taxon>Pseudomonadati</taxon>
        <taxon>Bacteroidota</taxon>
        <taxon>Bacteroidia</taxon>
        <taxon>Bacteroidales</taxon>
        <taxon>Odoribacteraceae</taxon>
        <taxon>Butyricimonas</taxon>
    </lineage>
</organism>
<keyword evidence="2" id="KW-1185">Reference proteome</keyword>
<dbReference type="AlphaFoldDB" id="A0A3S9VYA7"/>
<dbReference type="Gene3D" id="2.10.230.10">
    <property type="entry name" value="Heat shock protein DnaJ, cysteine-rich domain"/>
    <property type="match status" value="1"/>
</dbReference>
<dbReference type="GeneID" id="60062059"/>
<dbReference type="InterPro" id="IPR036410">
    <property type="entry name" value="HSP_DnaJ_Cys-rich_dom_sf"/>
</dbReference>
<reference evidence="1 2" key="1">
    <citation type="submission" date="2018-10" db="EMBL/GenBank/DDBJ databases">
        <title>Butyricimonas faecalis sp. nov., isolated from human faeces and emended description of the genus Butyricimonas.</title>
        <authorList>
            <person name="Le Roy T."/>
            <person name="Van der Smissen P."/>
            <person name="Paquot A."/>
            <person name="Delzenne N."/>
            <person name="Muccioli G."/>
            <person name="Collet J.-F."/>
            <person name="Cani P.D."/>
        </authorList>
    </citation>
    <scope>NUCLEOTIDE SEQUENCE [LARGE SCALE GENOMIC DNA]</scope>
    <source>
        <strain evidence="1 2">H184</strain>
    </source>
</reference>